<evidence type="ECO:0000259" key="11">
    <source>
        <dbReference type="Pfam" id="PF24621"/>
    </source>
</evidence>
<dbReference type="EMBL" id="JAOQKC010000003">
    <property type="protein sequence ID" value="MCU6695877.1"/>
    <property type="molecule type" value="Genomic_DNA"/>
</dbReference>
<evidence type="ECO:0000256" key="6">
    <source>
        <dbReference type="ARBA" id="ARBA00023239"/>
    </source>
</evidence>
<feature type="binding site" evidence="8">
    <location>
        <position position="190"/>
    </location>
    <ligand>
        <name>Zn(2+)</name>
        <dbReference type="ChEBI" id="CHEBI:29105"/>
    </ligand>
</feature>
<keyword evidence="5 8" id="KW-0520">NAD</keyword>
<evidence type="ECO:0000256" key="9">
    <source>
        <dbReference type="NCBIfam" id="TIGR01357"/>
    </source>
</evidence>
<evidence type="ECO:0000256" key="1">
    <source>
        <dbReference type="ARBA" id="ARBA00001911"/>
    </source>
</evidence>
<evidence type="ECO:0000256" key="7">
    <source>
        <dbReference type="ARBA" id="ARBA00023285"/>
    </source>
</evidence>
<comment type="subcellular location">
    <subcellularLocation>
        <location evidence="8">Cytoplasm</location>
    </subcellularLocation>
</comment>
<comment type="caution">
    <text evidence="8">Lacks conserved residue(s) required for the propagation of feature annotation.</text>
</comment>
<dbReference type="CDD" id="cd08195">
    <property type="entry name" value="DHQS"/>
    <property type="match status" value="1"/>
</dbReference>
<keyword evidence="4 8" id="KW-0862">Zinc</keyword>
<dbReference type="EC" id="4.2.3.4" evidence="8 9"/>
<name>A0ABT2RUM9_9FIRM</name>
<feature type="domain" description="3-dehydroquinate synthase C-terminal" evidence="11">
    <location>
        <begin position="187"/>
        <end position="329"/>
    </location>
</feature>
<dbReference type="Gene3D" id="3.40.50.1970">
    <property type="match status" value="1"/>
</dbReference>
<dbReference type="HAMAP" id="MF_00110">
    <property type="entry name" value="DHQ_synthase"/>
    <property type="match status" value="1"/>
</dbReference>
<keyword evidence="8" id="KW-0057">Aromatic amino acid biosynthesis</keyword>
<sequence>MEQKMRVLPVRKDGSFCYNIILKPDFTELGEQVKTLGLEGRKLCIVADEKAGELYGEAVREELLKATASVDLYTIPSGEEYKTLDTVRQVYTYLIEKHYDRKDMLVALGGGVTGDLTGFTAATYLRGVGFIQIPTTLLSQVDSSIGGKTGVDFDCYKNMVGAFHMPRLVYINPAVLKTLPERQFASGMGEILKHGLIKNGEYFRWLLENQRAIREQDMDMLLPMIEESCKVKRAVVEQDPTEQGERALLNFGHTVGHAVEKLKNFNLSHGECVAIGTAAASYLSWKRGLISEKDLVYICEGLKEFGLPVRTDGLSAEEVLKATKSDKKMDAGSIKFVLLYRIGDAFVDRTLTDGELLDAIHWILGESLY</sequence>
<dbReference type="NCBIfam" id="TIGR01357">
    <property type="entry name" value="aroB"/>
    <property type="match status" value="1"/>
</dbReference>
<evidence type="ECO:0000256" key="8">
    <source>
        <dbReference type="HAMAP-Rule" id="MF_00110"/>
    </source>
</evidence>
<dbReference type="PANTHER" id="PTHR43622:SF1">
    <property type="entry name" value="3-DEHYDROQUINATE SYNTHASE"/>
    <property type="match status" value="1"/>
</dbReference>
<dbReference type="InterPro" id="IPR030963">
    <property type="entry name" value="DHQ_synth_fam"/>
</dbReference>
<comment type="function">
    <text evidence="8">Catalyzes the conversion of 3-deoxy-D-arabino-heptulosonate 7-phosphate (DAHP) to dehydroquinate (DHQ).</text>
</comment>
<dbReference type="InterPro" id="IPR030960">
    <property type="entry name" value="DHQS/DOIS_N"/>
</dbReference>
<accession>A0ABT2RUM9</accession>
<feature type="binding site" evidence="8">
    <location>
        <position position="253"/>
    </location>
    <ligand>
        <name>Zn(2+)</name>
        <dbReference type="ChEBI" id="CHEBI:29105"/>
    </ligand>
</feature>
<feature type="domain" description="3-dehydroquinate synthase N-terminal" evidence="10">
    <location>
        <begin position="73"/>
        <end position="185"/>
    </location>
</feature>
<reference evidence="12 13" key="1">
    <citation type="journal article" date="2021" name="ISME Commun">
        <title>Automated analysis of genomic sequences facilitates high-throughput and comprehensive description of bacteria.</title>
        <authorList>
            <person name="Hitch T.C.A."/>
        </authorList>
    </citation>
    <scope>NUCLEOTIDE SEQUENCE [LARGE SCALE GENOMIC DNA]</scope>
    <source>
        <strain evidence="12 13">Sanger_04</strain>
    </source>
</reference>
<comment type="similarity">
    <text evidence="8">Belongs to the sugar phosphate cyclases superfamily. Dehydroquinate synthase family.</text>
</comment>
<comment type="pathway">
    <text evidence="8">Metabolic intermediate biosynthesis; chorismate biosynthesis; chorismate from D-erythrose 4-phosphate and phosphoenolpyruvate: step 2/7.</text>
</comment>
<dbReference type="GO" id="GO:0003856">
    <property type="term" value="F:3-dehydroquinate synthase activity"/>
    <property type="evidence" value="ECO:0007669"/>
    <property type="project" value="UniProtKB-EC"/>
</dbReference>
<evidence type="ECO:0000256" key="5">
    <source>
        <dbReference type="ARBA" id="ARBA00023027"/>
    </source>
</evidence>
<dbReference type="PIRSF" id="PIRSF001455">
    <property type="entry name" value="DHQ_synth"/>
    <property type="match status" value="1"/>
</dbReference>
<gene>
    <name evidence="8 12" type="primary">aroB</name>
    <name evidence="12" type="ORF">OCV63_03065</name>
</gene>
<feature type="binding site" evidence="8">
    <location>
        <position position="269"/>
    </location>
    <ligand>
        <name>Zn(2+)</name>
        <dbReference type="ChEBI" id="CHEBI:29105"/>
    </ligand>
</feature>
<dbReference type="PANTHER" id="PTHR43622">
    <property type="entry name" value="3-DEHYDROQUINATE SYNTHASE"/>
    <property type="match status" value="1"/>
</dbReference>
<organism evidence="12 13">
    <name type="scientific">Laedolimicola ammoniilytica</name>
    <dbReference type="NCBI Taxonomy" id="2981771"/>
    <lineage>
        <taxon>Bacteria</taxon>
        <taxon>Bacillati</taxon>
        <taxon>Bacillota</taxon>
        <taxon>Clostridia</taxon>
        <taxon>Lachnospirales</taxon>
        <taxon>Lachnospiraceae</taxon>
        <taxon>Laedolimicola</taxon>
    </lineage>
</organism>
<comment type="caution">
    <text evidence="12">The sequence shown here is derived from an EMBL/GenBank/DDBJ whole genome shotgun (WGS) entry which is preliminary data.</text>
</comment>
<feature type="binding site" evidence="8">
    <location>
        <position position="148"/>
    </location>
    <ligand>
        <name>NAD(+)</name>
        <dbReference type="ChEBI" id="CHEBI:57540"/>
    </ligand>
</feature>
<keyword evidence="13" id="KW-1185">Reference proteome</keyword>
<evidence type="ECO:0000256" key="2">
    <source>
        <dbReference type="ARBA" id="ARBA00022723"/>
    </source>
</evidence>
<dbReference type="Proteomes" id="UP001652461">
    <property type="component" value="Unassembled WGS sequence"/>
</dbReference>
<evidence type="ECO:0000259" key="10">
    <source>
        <dbReference type="Pfam" id="PF01761"/>
    </source>
</evidence>
<dbReference type="Pfam" id="PF24621">
    <property type="entry name" value="DHQS_C"/>
    <property type="match status" value="1"/>
</dbReference>
<dbReference type="InterPro" id="IPR016037">
    <property type="entry name" value="DHQ_synth_AroB"/>
</dbReference>
<dbReference type="InterPro" id="IPR050071">
    <property type="entry name" value="Dehydroquinate_synthase"/>
</dbReference>
<keyword evidence="3 8" id="KW-0547">Nucleotide-binding</keyword>
<dbReference type="InterPro" id="IPR056179">
    <property type="entry name" value="DHQS_C"/>
</dbReference>
<dbReference type="Pfam" id="PF01761">
    <property type="entry name" value="DHQ_synthase"/>
    <property type="match status" value="1"/>
</dbReference>
<comment type="catalytic activity">
    <reaction evidence="8">
        <text>7-phospho-2-dehydro-3-deoxy-D-arabino-heptonate = 3-dehydroquinate + phosphate</text>
        <dbReference type="Rhea" id="RHEA:21968"/>
        <dbReference type="ChEBI" id="CHEBI:32364"/>
        <dbReference type="ChEBI" id="CHEBI:43474"/>
        <dbReference type="ChEBI" id="CHEBI:58394"/>
        <dbReference type="EC" id="4.2.3.4"/>
    </reaction>
</comment>
<keyword evidence="8" id="KW-0028">Amino-acid biosynthesis</keyword>
<keyword evidence="7 8" id="KW-0170">Cobalt</keyword>
<dbReference type="Gene3D" id="1.20.1090.10">
    <property type="entry name" value="Dehydroquinate synthase-like - alpha domain"/>
    <property type="match status" value="1"/>
</dbReference>
<feature type="binding site" evidence="8">
    <location>
        <begin position="135"/>
        <end position="136"/>
    </location>
    <ligand>
        <name>NAD(+)</name>
        <dbReference type="ChEBI" id="CHEBI:57540"/>
    </ligand>
</feature>
<evidence type="ECO:0000256" key="4">
    <source>
        <dbReference type="ARBA" id="ARBA00022833"/>
    </source>
</evidence>
<evidence type="ECO:0000313" key="12">
    <source>
        <dbReference type="EMBL" id="MCU6695877.1"/>
    </source>
</evidence>
<keyword evidence="8" id="KW-0963">Cytoplasm</keyword>
<dbReference type="RefSeq" id="WP_158361958.1">
    <property type="nucleotide sequence ID" value="NZ_JAOQKC010000003.1"/>
</dbReference>
<dbReference type="SUPFAM" id="SSF56796">
    <property type="entry name" value="Dehydroquinate synthase-like"/>
    <property type="match status" value="1"/>
</dbReference>
<keyword evidence="2 8" id="KW-0479">Metal-binding</keyword>
<feature type="binding site" evidence="8">
    <location>
        <begin position="77"/>
        <end position="82"/>
    </location>
    <ligand>
        <name>NAD(+)</name>
        <dbReference type="ChEBI" id="CHEBI:57540"/>
    </ligand>
</feature>
<keyword evidence="6 8" id="KW-0456">Lyase</keyword>
<protein>
    <recommendedName>
        <fullName evidence="8 9">3-dehydroquinate synthase</fullName>
        <shortName evidence="8">DHQS</shortName>
        <ecNumber evidence="8 9">4.2.3.4</ecNumber>
    </recommendedName>
</protein>
<comment type="cofactor">
    <cofactor evidence="1 8">
        <name>NAD(+)</name>
        <dbReference type="ChEBI" id="CHEBI:57540"/>
    </cofactor>
</comment>
<feature type="binding site" evidence="8">
    <location>
        <begin position="111"/>
        <end position="115"/>
    </location>
    <ligand>
        <name>NAD(+)</name>
        <dbReference type="ChEBI" id="CHEBI:57540"/>
    </ligand>
</feature>
<evidence type="ECO:0000313" key="13">
    <source>
        <dbReference type="Proteomes" id="UP001652461"/>
    </source>
</evidence>
<evidence type="ECO:0000256" key="3">
    <source>
        <dbReference type="ARBA" id="ARBA00022741"/>
    </source>
</evidence>
<feature type="binding site" evidence="8">
    <location>
        <position position="157"/>
    </location>
    <ligand>
        <name>NAD(+)</name>
        <dbReference type="ChEBI" id="CHEBI:57540"/>
    </ligand>
</feature>
<comment type="cofactor">
    <cofactor evidence="8">
        <name>Co(2+)</name>
        <dbReference type="ChEBI" id="CHEBI:48828"/>
    </cofactor>
    <cofactor evidence="8">
        <name>Zn(2+)</name>
        <dbReference type="ChEBI" id="CHEBI:29105"/>
    </cofactor>
    <text evidence="8">Binds 1 divalent metal cation per subunit. Can use either Co(2+) or Zn(2+).</text>
</comment>
<proteinExistence type="inferred from homology"/>